<comment type="cofactor">
    <cofactor evidence="1">
        <name>Mg(2+)</name>
        <dbReference type="ChEBI" id="CHEBI:18420"/>
    </cofactor>
</comment>
<name>A0A847EU79_9BACT</name>
<dbReference type="InterPro" id="IPR023198">
    <property type="entry name" value="PGP-like_dom2"/>
</dbReference>
<dbReference type="NCBIfam" id="TIGR01509">
    <property type="entry name" value="HAD-SF-IA-v3"/>
    <property type="match status" value="1"/>
</dbReference>
<keyword evidence="4" id="KW-0460">Magnesium</keyword>
<dbReference type="InterPro" id="IPR041492">
    <property type="entry name" value="HAD_2"/>
</dbReference>
<dbReference type="GO" id="GO:0003824">
    <property type="term" value="F:catalytic activity"/>
    <property type="evidence" value="ECO:0007669"/>
    <property type="project" value="UniProtKB-ARBA"/>
</dbReference>
<protein>
    <submittedName>
        <fullName evidence="6">HAD family phosphatase</fullName>
    </submittedName>
</protein>
<evidence type="ECO:0000256" key="3">
    <source>
        <dbReference type="ARBA" id="ARBA00022723"/>
    </source>
</evidence>
<sequence>MNNRYSIEDVKKLVSDSSALLFDFDGTLVNLDKLNVDSFALVFKEMFSIDFTREDFMKYISGRGSKNGIVEYLQTKGIKEFSGVEINNQFYTHKKRLIEERIDDEIYLLPGIKDFLNSTNIKEKRKIIVTSSRKEHVKKMLTHFNLFENFETVIDRYDVVRGKPDPECFLKGLEYLGLPSSQCLVFEDSFYGLQASKVADIFTIGILNDGWNEDFVYQLSDFVIENYSVLI</sequence>
<evidence type="ECO:0000256" key="2">
    <source>
        <dbReference type="ARBA" id="ARBA00006171"/>
    </source>
</evidence>
<dbReference type="Pfam" id="PF13419">
    <property type="entry name" value="HAD_2"/>
    <property type="match status" value="1"/>
</dbReference>
<reference evidence="6 7" key="1">
    <citation type="journal article" date="2020" name="Biotechnol. Biofuels">
        <title>New insights from the biogas microbiome by comprehensive genome-resolved metagenomics of nearly 1600 species originating from multiple anaerobic digesters.</title>
        <authorList>
            <person name="Campanaro S."/>
            <person name="Treu L."/>
            <person name="Rodriguez-R L.M."/>
            <person name="Kovalovszki A."/>
            <person name="Ziels R.M."/>
            <person name="Maus I."/>
            <person name="Zhu X."/>
            <person name="Kougias P.G."/>
            <person name="Basile A."/>
            <person name="Luo G."/>
            <person name="Schluter A."/>
            <person name="Konstantinidis K.T."/>
            <person name="Angelidaki I."/>
        </authorList>
    </citation>
    <scope>NUCLEOTIDE SEQUENCE [LARGE SCALE GENOMIC DNA]</scope>
    <source>
        <strain evidence="6">AS06rmzACSIP_421</strain>
    </source>
</reference>
<evidence type="ECO:0000256" key="5">
    <source>
        <dbReference type="ARBA" id="ARBA00023277"/>
    </source>
</evidence>
<dbReference type="PROSITE" id="PS01228">
    <property type="entry name" value="COF_1"/>
    <property type="match status" value="1"/>
</dbReference>
<dbReference type="SFLD" id="SFLDS00003">
    <property type="entry name" value="Haloacid_Dehalogenase"/>
    <property type="match status" value="1"/>
</dbReference>
<evidence type="ECO:0000256" key="4">
    <source>
        <dbReference type="ARBA" id="ARBA00022842"/>
    </source>
</evidence>
<dbReference type="InterPro" id="IPR051600">
    <property type="entry name" value="Beta-PGM-like"/>
</dbReference>
<keyword evidence="3" id="KW-0479">Metal-binding</keyword>
<dbReference type="Gene3D" id="1.10.150.240">
    <property type="entry name" value="Putative phosphatase, domain 2"/>
    <property type="match status" value="1"/>
</dbReference>
<comment type="caution">
    <text evidence="6">The sequence shown here is derived from an EMBL/GenBank/DDBJ whole genome shotgun (WGS) entry which is preliminary data.</text>
</comment>
<dbReference type="PANTHER" id="PTHR46193:SF18">
    <property type="entry name" value="HEXITOL PHOSPHATASE B"/>
    <property type="match status" value="1"/>
</dbReference>
<organism evidence="6 7">
    <name type="scientific">Candidatus Dojkabacteria bacterium</name>
    <dbReference type="NCBI Taxonomy" id="2099670"/>
    <lineage>
        <taxon>Bacteria</taxon>
        <taxon>Candidatus Dojkabacteria</taxon>
    </lineage>
</organism>
<dbReference type="AlphaFoldDB" id="A0A847EU79"/>
<dbReference type="InterPro" id="IPR036412">
    <property type="entry name" value="HAD-like_sf"/>
</dbReference>
<keyword evidence="5" id="KW-0119">Carbohydrate metabolism</keyword>
<comment type="similarity">
    <text evidence="2">Belongs to the HAD-like hydrolase superfamily. CbbY/CbbZ/Gph/YieH family.</text>
</comment>
<dbReference type="Proteomes" id="UP000554004">
    <property type="component" value="Unassembled WGS sequence"/>
</dbReference>
<evidence type="ECO:0000313" key="7">
    <source>
        <dbReference type="Proteomes" id="UP000554004"/>
    </source>
</evidence>
<dbReference type="EMBL" id="JAAZAL010000128">
    <property type="protein sequence ID" value="NLE31341.1"/>
    <property type="molecule type" value="Genomic_DNA"/>
</dbReference>
<dbReference type="InterPro" id="IPR006439">
    <property type="entry name" value="HAD-SF_hydro_IA"/>
</dbReference>
<accession>A0A847EU79</accession>
<gene>
    <name evidence="6" type="ORF">GX618_03675</name>
</gene>
<dbReference type="PANTHER" id="PTHR46193">
    <property type="entry name" value="6-PHOSPHOGLUCONATE PHOSPHATASE"/>
    <property type="match status" value="1"/>
</dbReference>
<evidence type="ECO:0000256" key="1">
    <source>
        <dbReference type="ARBA" id="ARBA00001946"/>
    </source>
</evidence>
<dbReference type="InterPro" id="IPR023214">
    <property type="entry name" value="HAD_sf"/>
</dbReference>
<dbReference type="SUPFAM" id="SSF56784">
    <property type="entry name" value="HAD-like"/>
    <property type="match status" value="1"/>
</dbReference>
<evidence type="ECO:0000313" key="6">
    <source>
        <dbReference type="EMBL" id="NLE31341.1"/>
    </source>
</evidence>
<dbReference type="Gene3D" id="3.40.50.1000">
    <property type="entry name" value="HAD superfamily/HAD-like"/>
    <property type="match status" value="1"/>
</dbReference>
<dbReference type="GO" id="GO:0046872">
    <property type="term" value="F:metal ion binding"/>
    <property type="evidence" value="ECO:0007669"/>
    <property type="project" value="UniProtKB-KW"/>
</dbReference>
<proteinExistence type="inferred from homology"/>
<dbReference type="SFLD" id="SFLDG01129">
    <property type="entry name" value="C1.5:_HAD__Beta-PGM__Phosphata"/>
    <property type="match status" value="1"/>
</dbReference>